<comment type="caution">
    <text evidence="1">The sequence shown here is derived from an EMBL/GenBank/DDBJ whole genome shotgun (WGS) entry which is preliminary data.</text>
</comment>
<reference evidence="1" key="2">
    <citation type="journal article" date="2023" name="Int. J. Mol. Sci.">
        <title>De Novo Assembly and Annotation of 11 Diverse Shrub Willow (Salix) Genomes Reveals Novel Gene Organization in Sex-Linked Regions.</title>
        <authorList>
            <person name="Hyden B."/>
            <person name="Feng K."/>
            <person name="Yates T.B."/>
            <person name="Jawdy S."/>
            <person name="Cereghino C."/>
            <person name="Smart L.B."/>
            <person name="Muchero W."/>
        </authorList>
    </citation>
    <scope>NUCLEOTIDE SEQUENCE [LARGE SCALE GENOMIC DNA]</scope>
    <source>
        <tissue evidence="1">Shoot tip</tissue>
    </source>
</reference>
<accession>A0A9Q0SU62</accession>
<dbReference type="Proteomes" id="UP001151529">
    <property type="component" value="Chromosome 8"/>
</dbReference>
<protein>
    <submittedName>
        <fullName evidence="1">Uncharacterized protein</fullName>
    </submittedName>
</protein>
<sequence>MPNGIGIKIRHVTAGEIRKVNTNSGLGVLSRFISSPEDRRYTVYFQDYSGARNINLLHNIFFNIHFKVPRTCSCGPTPLLSQSKRCAHMMLQCCMPERISTNSPPEEQYTLRLGSICGMPTKHTACRNI</sequence>
<dbReference type="AlphaFoldDB" id="A0A9Q0SU62"/>
<proteinExistence type="predicted"/>
<evidence type="ECO:0000313" key="2">
    <source>
        <dbReference type="Proteomes" id="UP001151529"/>
    </source>
</evidence>
<dbReference type="EMBL" id="JAPFFL010000012">
    <property type="protein sequence ID" value="KAJ6689195.1"/>
    <property type="molecule type" value="Genomic_DNA"/>
</dbReference>
<name>A0A9Q0SU62_SALVM</name>
<organism evidence="1 2">
    <name type="scientific">Salix viminalis</name>
    <name type="common">Common osier</name>
    <name type="synonym">Basket willow</name>
    <dbReference type="NCBI Taxonomy" id="40686"/>
    <lineage>
        <taxon>Eukaryota</taxon>
        <taxon>Viridiplantae</taxon>
        <taxon>Streptophyta</taxon>
        <taxon>Embryophyta</taxon>
        <taxon>Tracheophyta</taxon>
        <taxon>Spermatophyta</taxon>
        <taxon>Magnoliopsida</taxon>
        <taxon>eudicotyledons</taxon>
        <taxon>Gunneridae</taxon>
        <taxon>Pentapetalae</taxon>
        <taxon>rosids</taxon>
        <taxon>fabids</taxon>
        <taxon>Malpighiales</taxon>
        <taxon>Salicaceae</taxon>
        <taxon>Saliceae</taxon>
        <taxon>Salix</taxon>
    </lineage>
</organism>
<evidence type="ECO:0000313" key="1">
    <source>
        <dbReference type="EMBL" id="KAJ6689195.1"/>
    </source>
</evidence>
<keyword evidence="2" id="KW-1185">Reference proteome</keyword>
<reference evidence="1" key="1">
    <citation type="submission" date="2022-11" db="EMBL/GenBank/DDBJ databases">
        <authorList>
            <person name="Hyden B.L."/>
            <person name="Feng K."/>
            <person name="Yates T."/>
            <person name="Jawdy S."/>
            <person name="Smart L.B."/>
            <person name="Muchero W."/>
        </authorList>
    </citation>
    <scope>NUCLEOTIDE SEQUENCE</scope>
    <source>
        <tissue evidence="1">Shoot tip</tissue>
    </source>
</reference>
<gene>
    <name evidence="1" type="ORF">OIU85_005584</name>
</gene>